<dbReference type="InterPro" id="IPR051446">
    <property type="entry name" value="HTH_trans_reg/aminotransferase"/>
</dbReference>
<dbReference type="EMBL" id="JACEON010000004">
    <property type="protein sequence ID" value="MBA4611099.1"/>
    <property type="molecule type" value="Genomic_DNA"/>
</dbReference>
<protein>
    <submittedName>
        <fullName evidence="7">PLP-dependent aminotransferase family protein</fullName>
    </submittedName>
</protein>
<dbReference type="CDD" id="cd00609">
    <property type="entry name" value="AAT_like"/>
    <property type="match status" value="1"/>
</dbReference>
<dbReference type="Gene3D" id="1.10.10.10">
    <property type="entry name" value="Winged helix-like DNA-binding domain superfamily/Winged helix DNA-binding domain"/>
    <property type="match status" value="1"/>
</dbReference>
<evidence type="ECO:0000256" key="2">
    <source>
        <dbReference type="ARBA" id="ARBA00022898"/>
    </source>
</evidence>
<keyword evidence="5" id="KW-0804">Transcription</keyword>
<evidence type="ECO:0000313" key="7">
    <source>
        <dbReference type="EMBL" id="MBA4611099.1"/>
    </source>
</evidence>
<dbReference type="SMART" id="SM00345">
    <property type="entry name" value="HTH_GNTR"/>
    <property type="match status" value="1"/>
</dbReference>
<accession>A0A838XIA3</accession>
<organism evidence="7 8">
    <name type="scientific">Stappia taiwanensis</name>
    <dbReference type="NCBI Taxonomy" id="992267"/>
    <lineage>
        <taxon>Bacteria</taxon>
        <taxon>Pseudomonadati</taxon>
        <taxon>Pseudomonadota</taxon>
        <taxon>Alphaproteobacteria</taxon>
        <taxon>Hyphomicrobiales</taxon>
        <taxon>Stappiaceae</taxon>
        <taxon>Stappia</taxon>
    </lineage>
</organism>
<dbReference type="AlphaFoldDB" id="A0A838XIA3"/>
<comment type="similarity">
    <text evidence="1">In the C-terminal section; belongs to the class-I pyridoxal-phosphate-dependent aminotransferase family.</text>
</comment>
<dbReference type="InterPro" id="IPR036390">
    <property type="entry name" value="WH_DNA-bd_sf"/>
</dbReference>
<dbReference type="InterPro" id="IPR036388">
    <property type="entry name" value="WH-like_DNA-bd_sf"/>
</dbReference>
<keyword evidence="2" id="KW-0663">Pyridoxal phosphate</keyword>
<feature type="domain" description="HTH gntR-type" evidence="6">
    <location>
        <begin position="19"/>
        <end position="87"/>
    </location>
</feature>
<keyword evidence="3" id="KW-0805">Transcription regulation</keyword>
<proteinExistence type="inferred from homology"/>
<evidence type="ECO:0000259" key="6">
    <source>
        <dbReference type="PROSITE" id="PS50949"/>
    </source>
</evidence>
<dbReference type="InterPro" id="IPR015421">
    <property type="entry name" value="PyrdxlP-dep_Trfase_major"/>
</dbReference>
<keyword evidence="4" id="KW-0238">DNA-binding</keyword>
<dbReference type="GO" id="GO:0003700">
    <property type="term" value="F:DNA-binding transcription factor activity"/>
    <property type="evidence" value="ECO:0007669"/>
    <property type="project" value="InterPro"/>
</dbReference>
<dbReference type="Pfam" id="PF00155">
    <property type="entry name" value="Aminotran_1_2"/>
    <property type="match status" value="1"/>
</dbReference>
<dbReference type="CDD" id="cd07377">
    <property type="entry name" value="WHTH_GntR"/>
    <property type="match status" value="1"/>
</dbReference>
<dbReference type="GO" id="GO:0008483">
    <property type="term" value="F:transaminase activity"/>
    <property type="evidence" value="ECO:0007669"/>
    <property type="project" value="UniProtKB-KW"/>
</dbReference>
<evidence type="ECO:0000256" key="3">
    <source>
        <dbReference type="ARBA" id="ARBA00023015"/>
    </source>
</evidence>
<dbReference type="GO" id="GO:0030170">
    <property type="term" value="F:pyridoxal phosphate binding"/>
    <property type="evidence" value="ECO:0007669"/>
    <property type="project" value="InterPro"/>
</dbReference>
<dbReference type="SUPFAM" id="SSF46785">
    <property type="entry name" value="Winged helix' DNA-binding domain"/>
    <property type="match status" value="1"/>
</dbReference>
<dbReference type="PANTHER" id="PTHR46577">
    <property type="entry name" value="HTH-TYPE TRANSCRIPTIONAL REGULATORY PROTEIN GABR"/>
    <property type="match status" value="1"/>
</dbReference>
<keyword evidence="7" id="KW-0032">Aminotransferase</keyword>
<keyword evidence="7" id="KW-0808">Transferase</keyword>
<dbReference type="Gene3D" id="3.40.640.10">
    <property type="entry name" value="Type I PLP-dependent aspartate aminotransferase-like (Major domain)"/>
    <property type="match status" value="1"/>
</dbReference>
<reference evidence="7 8" key="1">
    <citation type="submission" date="2020-07" db="EMBL/GenBank/DDBJ databases">
        <authorList>
            <person name="Li M."/>
        </authorList>
    </citation>
    <scope>NUCLEOTIDE SEQUENCE [LARGE SCALE GENOMIC DNA]</scope>
    <source>
        <strain evidence="7 8">DSM 23284</strain>
    </source>
</reference>
<keyword evidence="8" id="KW-1185">Reference proteome</keyword>
<evidence type="ECO:0000313" key="8">
    <source>
        <dbReference type="Proteomes" id="UP000559404"/>
    </source>
</evidence>
<dbReference type="Pfam" id="PF00392">
    <property type="entry name" value="GntR"/>
    <property type="match status" value="1"/>
</dbReference>
<evidence type="ECO:0000256" key="5">
    <source>
        <dbReference type="ARBA" id="ARBA00023163"/>
    </source>
</evidence>
<dbReference type="PROSITE" id="PS50949">
    <property type="entry name" value="HTH_GNTR"/>
    <property type="match status" value="1"/>
</dbReference>
<evidence type="ECO:0000256" key="1">
    <source>
        <dbReference type="ARBA" id="ARBA00005384"/>
    </source>
</evidence>
<dbReference type="PRINTS" id="PR00035">
    <property type="entry name" value="HTHGNTR"/>
</dbReference>
<gene>
    <name evidence="7" type="ORF">H1W37_05530</name>
</gene>
<dbReference type="InterPro" id="IPR015424">
    <property type="entry name" value="PyrdxlP-dep_Trfase"/>
</dbReference>
<dbReference type="InterPro" id="IPR004839">
    <property type="entry name" value="Aminotransferase_I/II_large"/>
</dbReference>
<dbReference type="Proteomes" id="UP000559404">
    <property type="component" value="Unassembled WGS sequence"/>
</dbReference>
<dbReference type="PANTHER" id="PTHR46577:SF1">
    <property type="entry name" value="HTH-TYPE TRANSCRIPTIONAL REGULATORY PROTEIN GABR"/>
    <property type="match status" value="1"/>
</dbReference>
<dbReference type="GO" id="GO:0003677">
    <property type="term" value="F:DNA binding"/>
    <property type="evidence" value="ECO:0007669"/>
    <property type="project" value="UniProtKB-KW"/>
</dbReference>
<comment type="caution">
    <text evidence="7">The sequence shown here is derived from an EMBL/GenBank/DDBJ whole genome shotgun (WGS) entry which is preliminary data.</text>
</comment>
<name>A0A838XIA3_9HYPH</name>
<evidence type="ECO:0000256" key="4">
    <source>
        <dbReference type="ARBA" id="ARBA00023125"/>
    </source>
</evidence>
<dbReference type="SUPFAM" id="SSF53383">
    <property type="entry name" value="PLP-dependent transferases"/>
    <property type="match status" value="1"/>
</dbReference>
<sequence>MGVRFMLGGLLELERDGTLPLPEQIYRGLRAAISAGRVASGDRLPSSRALAASLDVSRNTVNAAYELLAAEGVVTVRSGAAPRVVAFDAPEQDGLSVLAEAEGPGLSRRGLEIAATRRASEGRRVEGRLQPGVPALDCYPVDGWARTLRRAARTLRGGALYYEELAGYAPLRRTLAAYLSRERGLRVRAEQILVTPSTQASLYLLANALADPGDVAWLEDPGYLGARAAFTAAGLAIRAMPVDDQGADPGAMAATPRPRLIYVTPSHQYPLGLRMPLPRRLRLLEVARSAGAVVLEDDYDSEFLFTGRPIAALQGLSSAAQTVYLGTFAKSMMPSLRVAYIVVPPQLVAPLRSVQHNTGAFANVATQAALADFIERGHYRAHLKRIRAVYQQRGDALVEALRAELGNAISVSLPAGGIQLSLRFAPEVDDAAIAADLNGRGYAVSPLSRYTLEAPLSGLVVGFAAATLQDVHGGAAAIADALRRAGVVDKA</sequence>
<dbReference type="InterPro" id="IPR000524">
    <property type="entry name" value="Tscrpt_reg_HTH_GntR"/>
</dbReference>
<reference evidence="7 8" key="2">
    <citation type="submission" date="2020-08" db="EMBL/GenBank/DDBJ databases">
        <title>Stappia taiwanensis sp. nov., isolated from a coastal thermal spring.</title>
        <authorList>
            <person name="Kampfer P."/>
        </authorList>
    </citation>
    <scope>NUCLEOTIDE SEQUENCE [LARGE SCALE GENOMIC DNA]</scope>
    <source>
        <strain evidence="7 8">DSM 23284</strain>
    </source>
</reference>